<keyword evidence="13" id="KW-1185">Reference proteome</keyword>
<accession>A0A7X6L7U1</accession>
<dbReference type="GO" id="GO:0016853">
    <property type="term" value="F:isomerase activity"/>
    <property type="evidence" value="ECO:0007669"/>
    <property type="project" value="UniProtKB-KW"/>
</dbReference>
<proteinExistence type="inferred from homology"/>
<dbReference type="CDD" id="cd03344">
    <property type="entry name" value="GroEL"/>
    <property type="match status" value="1"/>
</dbReference>
<dbReference type="GO" id="GO:0140662">
    <property type="term" value="F:ATP-dependent protein folding chaperone"/>
    <property type="evidence" value="ECO:0007669"/>
    <property type="project" value="InterPro"/>
</dbReference>
<reference evidence="12 13" key="1">
    <citation type="submission" date="2020-04" db="EMBL/GenBank/DDBJ databases">
        <title>MicrobeNet Type strains.</title>
        <authorList>
            <person name="Nicholson A.C."/>
        </authorList>
    </citation>
    <scope>NUCLEOTIDE SEQUENCE [LARGE SCALE GENOMIC DNA]</scope>
    <source>
        <strain evidence="12 13">DSM 44956</strain>
    </source>
</reference>
<dbReference type="InterPro" id="IPR027413">
    <property type="entry name" value="GROEL-like_equatorial_sf"/>
</dbReference>
<evidence type="ECO:0000256" key="3">
    <source>
        <dbReference type="ARBA" id="ARBA00006607"/>
    </source>
</evidence>
<name>A0A7X6L7U1_9NOCA</name>
<organism evidence="12 13">
    <name type="scientific">Nocardia gamkensis</name>
    <dbReference type="NCBI Taxonomy" id="352869"/>
    <lineage>
        <taxon>Bacteria</taxon>
        <taxon>Bacillati</taxon>
        <taxon>Actinomycetota</taxon>
        <taxon>Actinomycetes</taxon>
        <taxon>Mycobacteriales</taxon>
        <taxon>Nocardiaceae</taxon>
        <taxon>Nocardia</taxon>
    </lineage>
</organism>
<evidence type="ECO:0000256" key="10">
    <source>
        <dbReference type="RuleBase" id="RU000418"/>
    </source>
</evidence>
<comment type="function">
    <text evidence="9 11">Together with its co-chaperonin GroES, plays an essential role in assisting protein folding. The GroEL-GroES system forms a nano-cage that allows encapsulation of the non-native substrate proteins and provides a physical environment optimized to promote and accelerate protein folding.</text>
</comment>
<evidence type="ECO:0000256" key="4">
    <source>
        <dbReference type="ARBA" id="ARBA00022741"/>
    </source>
</evidence>
<comment type="subcellular location">
    <subcellularLocation>
        <location evidence="2">Cell surface</location>
    </subcellularLocation>
    <subcellularLocation>
        <location evidence="9">Cytoplasm</location>
    </subcellularLocation>
    <subcellularLocation>
        <location evidence="8">Secreted</location>
        <location evidence="8">Capsule</location>
    </subcellularLocation>
    <subcellularLocation>
        <location evidence="1">Secreted</location>
        <location evidence="1">Cell wall</location>
    </subcellularLocation>
</comment>
<keyword evidence="5 9" id="KW-0067">ATP-binding</keyword>
<dbReference type="GO" id="GO:0009986">
    <property type="term" value="C:cell surface"/>
    <property type="evidence" value="ECO:0007669"/>
    <property type="project" value="UniProtKB-SubCell"/>
</dbReference>
<keyword evidence="7 9" id="KW-0413">Isomerase</keyword>
<dbReference type="NCBIfam" id="NF000592">
    <property type="entry name" value="PRK00013.1"/>
    <property type="match status" value="1"/>
</dbReference>
<dbReference type="Gene3D" id="3.30.260.10">
    <property type="entry name" value="TCP-1-like chaperonin intermediate domain"/>
    <property type="match status" value="1"/>
</dbReference>
<feature type="binding site" evidence="9">
    <location>
        <begin position="86"/>
        <end position="90"/>
    </location>
    <ligand>
        <name>ATP</name>
        <dbReference type="ChEBI" id="CHEBI:30616"/>
    </ligand>
</feature>
<feature type="binding site" evidence="9">
    <location>
        <begin position="29"/>
        <end position="32"/>
    </location>
    <ligand>
        <name>ATP</name>
        <dbReference type="ChEBI" id="CHEBI:30616"/>
    </ligand>
</feature>
<dbReference type="NCBIfam" id="NF009487">
    <property type="entry name" value="PRK12849.1"/>
    <property type="match status" value="1"/>
</dbReference>
<feature type="binding site" evidence="9">
    <location>
        <position position="413"/>
    </location>
    <ligand>
        <name>ATP</name>
        <dbReference type="ChEBI" id="CHEBI:30616"/>
    </ligand>
</feature>
<dbReference type="GO" id="GO:0005737">
    <property type="term" value="C:cytoplasm"/>
    <property type="evidence" value="ECO:0007669"/>
    <property type="project" value="UniProtKB-SubCell"/>
</dbReference>
<dbReference type="RefSeq" id="WP_062973220.1">
    <property type="nucleotide sequence ID" value="NZ_JAAXOS010000012.1"/>
</dbReference>
<comment type="similarity">
    <text evidence="3 9 10">Belongs to the chaperonin (HSP60) family.</text>
</comment>
<dbReference type="SUPFAM" id="SSF52029">
    <property type="entry name" value="GroEL apical domain-like"/>
    <property type="match status" value="1"/>
</dbReference>
<dbReference type="NCBIfam" id="NF009489">
    <property type="entry name" value="PRK12851.1"/>
    <property type="match status" value="1"/>
</dbReference>
<keyword evidence="4 9" id="KW-0547">Nucleotide-binding</keyword>
<evidence type="ECO:0000256" key="2">
    <source>
        <dbReference type="ARBA" id="ARBA00004241"/>
    </source>
</evidence>
<dbReference type="Gene3D" id="1.10.560.10">
    <property type="entry name" value="GroEL-like equatorial domain"/>
    <property type="match status" value="1"/>
</dbReference>
<evidence type="ECO:0000256" key="1">
    <source>
        <dbReference type="ARBA" id="ARBA00004191"/>
    </source>
</evidence>
<dbReference type="Proteomes" id="UP000540698">
    <property type="component" value="Unassembled WGS sequence"/>
</dbReference>
<dbReference type="FunFam" id="3.50.7.10:FF:000001">
    <property type="entry name" value="60 kDa chaperonin"/>
    <property type="match status" value="1"/>
</dbReference>
<dbReference type="PROSITE" id="PS00296">
    <property type="entry name" value="CHAPERONINS_CPN60"/>
    <property type="match status" value="1"/>
</dbReference>
<dbReference type="InterPro" id="IPR027410">
    <property type="entry name" value="TCP-1-like_intermed_sf"/>
</dbReference>
<dbReference type="Gene3D" id="3.50.7.10">
    <property type="entry name" value="GroEL"/>
    <property type="match status" value="1"/>
</dbReference>
<dbReference type="GO" id="GO:0051082">
    <property type="term" value="F:unfolded protein binding"/>
    <property type="evidence" value="ECO:0007669"/>
    <property type="project" value="UniProtKB-UniRule"/>
</dbReference>
<dbReference type="EMBL" id="JAAXOS010000012">
    <property type="protein sequence ID" value="NKY29237.1"/>
    <property type="molecule type" value="Genomic_DNA"/>
</dbReference>
<evidence type="ECO:0000313" key="12">
    <source>
        <dbReference type="EMBL" id="NKY29237.1"/>
    </source>
</evidence>
<dbReference type="PRINTS" id="PR00298">
    <property type="entry name" value="CHAPERONIN60"/>
</dbReference>
<sequence>MAKQIEFDEKARRALERGVDKLADAVKVTLGPRGRHVVLAKSFGGPTVTNDGVTIAREIELEDPFENLGAQLVKSVATKTNDVAGDGTTTATVLAQALVRAGLKNVAAGANPIAIGSGIAKAADAVSEALLALATPVSGEQAIAQVATVSSRDEEIGEMVGKALTTVGKDGVVTVEESSTLQTELVVTEGVQFDKGYLSPYFITDPDSQQAVLEDVFVLLHREKISSLPDFLPLLEKIAESAKPVLIIAEDVEGEALSTLVVNAIRKTIKAVAVKAPFFGDRRKAFLDDLAVVTGGTVVNPDLGITLREAGLDVLGKVRRVVVTKDDTTIIDGAGSAADVEARVAQLRREIESTDSDWDREKLEERLAKLAGGVAVIKVGAATETALKERKYRVEDAVSAAKAAVEEGIVPGGGTALVQAASKLVELRDSLSGDEAVGVEVVRTALRAPLYWIATNAGLDGAVVVSKVAEGKEGFNAATLTYGDLLTDGVVDPVKVTRSAVVNAASVARMVLTTESAVVEKPAEEQNEHGHHGHSH</sequence>
<evidence type="ECO:0000313" key="13">
    <source>
        <dbReference type="Proteomes" id="UP000540698"/>
    </source>
</evidence>
<evidence type="ECO:0000256" key="6">
    <source>
        <dbReference type="ARBA" id="ARBA00023186"/>
    </source>
</evidence>
<keyword evidence="6 9" id="KW-0143">Chaperone</keyword>
<comment type="caution">
    <text evidence="12">The sequence shown here is derived from an EMBL/GenBank/DDBJ whole genome shotgun (WGS) entry which is preliminary data.</text>
</comment>
<dbReference type="Pfam" id="PF00118">
    <property type="entry name" value="Cpn60_TCP1"/>
    <property type="match status" value="1"/>
</dbReference>
<dbReference type="GO" id="GO:0005524">
    <property type="term" value="F:ATP binding"/>
    <property type="evidence" value="ECO:0007669"/>
    <property type="project" value="UniProtKB-UniRule"/>
</dbReference>
<dbReference type="InterPro" id="IPR027409">
    <property type="entry name" value="GroEL-like_apical_dom_sf"/>
</dbReference>
<dbReference type="GO" id="GO:0042026">
    <property type="term" value="P:protein refolding"/>
    <property type="evidence" value="ECO:0007669"/>
    <property type="project" value="UniProtKB-UniRule"/>
</dbReference>
<comment type="subunit">
    <text evidence="9 11">Forms a cylinder of 14 subunits composed of two heptameric rings stacked back-to-back. Interacts with the co-chaperonin GroES.</text>
</comment>
<dbReference type="InterPro" id="IPR001844">
    <property type="entry name" value="Cpn60/GroEL"/>
</dbReference>
<evidence type="ECO:0000256" key="8">
    <source>
        <dbReference type="ARBA" id="ARBA00025702"/>
    </source>
</evidence>
<dbReference type="SUPFAM" id="SSF54849">
    <property type="entry name" value="GroEL-intermediate domain like"/>
    <property type="match status" value="1"/>
</dbReference>
<dbReference type="AlphaFoldDB" id="A0A7X6L7U1"/>
<gene>
    <name evidence="9 12" type="primary">groL</name>
    <name evidence="9" type="synonym">groEL</name>
    <name evidence="12" type="ORF">HGB38_23895</name>
</gene>
<dbReference type="EC" id="5.6.1.7" evidence="9"/>
<comment type="caution">
    <text evidence="9">Lacks conserved residue(s) required for the propagation of feature annotation.</text>
</comment>
<dbReference type="GO" id="GO:0042603">
    <property type="term" value="C:capsule"/>
    <property type="evidence" value="ECO:0007669"/>
    <property type="project" value="UniProtKB-SubCell"/>
</dbReference>
<dbReference type="NCBIfam" id="NF009488">
    <property type="entry name" value="PRK12850.1"/>
    <property type="match status" value="1"/>
</dbReference>
<evidence type="ECO:0000256" key="7">
    <source>
        <dbReference type="ARBA" id="ARBA00023235"/>
    </source>
</evidence>
<feature type="binding site" evidence="9">
    <location>
        <begin position="476"/>
        <end position="478"/>
    </location>
    <ligand>
        <name>ATP</name>
        <dbReference type="ChEBI" id="CHEBI:30616"/>
    </ligand>
</feature>
<dbReference type="SUPFAM" id="SSF48592">
    <property type="entry name" value="GroEL equatorial domain-like"/>
    <property type="match status" value="1"/>
</dbReference>
<evidence type="ECO:0000256" key="5">
    <source>
        <dbReference type="ARBA" id="ARBA00022840"/>
    </source>
</evidence>
<dbReference type="GO" id="GO:0009408">
    <property type="term" value="P:response to heat"/>
    <property type="evidence" value="ECO:0007669"/>
    <property type="project" value="UniProtKB-ARBA"/>
</dbReference>
<dbReference type="InterPro" id="IPR002423">
    <property type="entry name" value="Cpn60/GroEL/TCP-1"/>
</dbReference>
<dbReference type="NCBIfam" id="TIGR02348">
    <property type="entry name" value="GroEL"/>
    <property type="match status" value="1"/>
</dbReference>
<feature type="binding site" evidence="9">
    <location>
        <position position="492"/>
    </location>
    <ligand>
        <name>ATP</name>
        <dbReference type="ChEBI" id="CHEBI:30616"/>
    </ligand>
</feature>
<keyword evidence="9" id="KW-0963">Cytoplasm</keyword>
<evidence type="ECO:0000256" key="9">
    <source>
        <dbReference type="HAMAP-Rule" id="MF_00600"/>
    </source>
</evidence>
<evidence type="ECO:0000256" key="11">
    <source>
        <dbReference type="RuleBase" id="RU000419"/>
    </source>
</evidence>
<dbReference type="HAMAP" id="MF_00600">
    <property type="entry name" value="CH60"/>
    <property type="match status" value="1"/>
</dbReference>
<dbReference type="InterPro" id="IPR018370">
    <property type="entry name" value="Chaperonin_Cpn60_CS"/>
</dbReference>
<protein>
    <recommendedName>
        <fullName evidence="9">Chaperonin GroEL</fullName>
        <ecNumber evidence="9">5.6.1.7</ecNumber>
    </recommendedName>
    <alternativeName>
        <fullName evidence="9">60 kDa chaperonin</fullName>
    </alternativeName>
    <alternativeName>
        <fullName evidence="9">Chaperonin-60</fullName>
        <shortName evidence="9">Cpn60</shortName>
    </alternativeName>
</protein>
<dbReference type="PANTHER" id="PTHR45633">
    <property type="entry name" value="60 KDA HEAT SHOCK PROTEIN, MITOCHONDRIAL"/>
    <property type="match status" value="1"/>
</dbReference>